<organism evidence="2 3">
    <name type="scientific">Dreissena polymorpha</name>
    <name type="common">Zebra mussel</name>
    <name type="synonym">Mytilus polymorpha</name>
    <dbReference type="NCBI Taxonomy" id="45954"/>
    <lineage>
        <taxon>Eukaryota</taxon>
        <taxon>Metazoa</taxon>
        <taxon>Spiralia</taxon>
        <taxon>Lophotrochozoa</taxon>
        <taxon>Mollusca</taxon>
        <taxon>Bivalvia</taxon>
        <taxon>Autobranchia</taxon>
        <taxon>Heteroconchia</taxon>
        <taxon>Euheterodonta</taxon>
        <taxon>Imparidentia</taxon>
        <taxon>Neoheterodontei</taxon>
        <taxon>Myida</taxon>
        <taxon>Dreissenoidea</taxon>
        <taxon>Dreissenidae</taxon>
        <taxon>Dreissena</taxon>
    </lineage>
</organism>
<feature type="region of interest" description="Disordered" evidence="1">
    <location>
        <begin position="1"/>
        <end position="23"/>
    </location>
</feature>
<proteinExistence type="predicted"/>
<evidence type="ECO:0000313" key="3">
    <source>
        <dbReference type="Proteomes" id="UP000828390"/>
    </source>
</evidence>
<evidence type="ECO:0000256" key="1">
    <source>
        <dbReference type="SAM" id="MobiDB-lite"/>
    </source>
</evidence>
<dbReference type="EMBL" id="JAIWYP010000007">
    <property type="protein sequence ID" value="KAH3794331.1"/>
    <property type="molecule type" value="Genomic_DNA"/>
</dbReference>
<protein>
    <submittedName>
        <fullName evidence="2">Uncharacterized protein</fullName>
    </submittedName>
</protein>
<reference evidence="2" key="2">
    <citation type="submission" date="2020-11" db="EMBL/GenBank/DDBJ databases">
        <authorList>
            <person name="McCartney M.A."/>
            <person name="Auch B."/>
            <person name="Kono T."/>
            <person name="Mallez S."/>
            <person name="Becker A."/>
            <person name="Gohl D.M."/>
            <person name="Silverstein K.A.T."/>
            <person name="Koren S."/>
            <person name="Bechman K.B."/>
            <person name="Herman A."/>
            <person name="Abrahante J.E."/>
            <person name="Garbe J."/>
        </authorList>
    </citation>
    <scope>NUCLEOTIDE SEQUENCE</scope>
    <source>
        <strain evidence="2">Duluth1</strain>
        <tissue evidence="2">Whole animal</tissue>
    </source>
</reference>
<comment type="caution">
    <text evidence="2">The sequence shown here is derived from an EMBL/GenBank/DDBJ whole genome shotgun (WGS) entry which is preliminary data.</text>
</comment>
<accession>A0A9D4IZP4</accession>
<keyword evidence="3" id="KW-1185">Reference proteome</keyword>
<reference evidence="2" key="1">
    <citation type="journal article" date="2019" name="bioRxiv">
        <title>The Genome of the Zebra Mussel, Dreissena polymorpha: A Resource for Invasive Species Research.</title>
        <authorList>
            <person name="McCartney M.A."/>
            <person name="Auch B."/>
            <person name="Kono T."/>
            <person name="Mallez S."/>
            <person name="Zhang Y."/>
            <person name="Obille A."/>
            <person name="Becker A."/>
            <person name="Abrahante J.E."/>
            <person name="Garbe J."/>
            <person name="Badalamenti J.P."/>
            <person name="Herman A."/>
            <person name="Mangelson H."/>
            <person name="Liachko I."/>
            <person name="Sullivan S."/>
            <person name="Sone E.D."/>
            <person name="Koren S."/>
            <person name="Silverstein K.A.T."/>
            <person name="Beckman K.B."/>
            <person name="Gohl D.M."/>
        </authorList>
    </citation>
    <scope>NUCLEOTIDE SEQUENCE</scope>
    <source>
        <strain evidence="2">Duluth1</strain>
        <tissue evidence="2">Whole animal</tissue>
    </source>
</reference>
<dbReference type="Proteomes" id="UP000828390">
    <property type="component" value="Unassembled WGS sequence"/>
</dbReference>
<evidence type="ECO:0000313" key="2">
    <source>
        <dbReference type="EMBL" id="KAH3794331.1"/>
    </source>
</evidence>
<gene>
    <name evidence="2" type="ORF">DPMN_147862</name>
</gene>
<dbReference type="AlphaFoldDB" id="A0A9D4IZP4"/>
<name>A0A9D4IZP4_DREPO</name>
<sequence length="51" mass="5444">MPGRDHTGGGSATQQAGHVYNWSKPSHPAMDGCNYDPAVCLIHPDNHCVRG</sequence>